<proteinExistence type="predicted"/>
<accession>A0A0A8ZX81</accession>
<name>A0A0A8ZX81_ARUDO</name>
<dbReference type="EMBL" id="GBRH01256525">
    <property type="protein sequence ID" value="JAD41370.1"/>
    <property type="molecule type" value="Transcribed_RNA"/>
</dbReference>
<reference evidence="1" key="2">
    <citation type="journal article" date="2015" name="Data Brief">
        <title>Shoot transcriptome of the giant reed, Arundo donax.</title>
        <authorList>
            <person name="Barrero R.A."/>
            <person name="Guerrero F.D."/>
            <person name="Moolhuijzen P."/>
            <person name="Goolsby J.A."/>
            <person name="Tidwell J."/>
            <person name="Bellgard S.E."/>
            <person name="Bellgard M.I."/>
        </authorList>
    </citation>
    <scope>NUCLEOTIDE SEQUENCE</scope>
    <source>
        <tissue evidence="1">Shoot tissue taken approximately 20 cm above the soil surface</tissue>
    </source>
</reference>
<organism evidence="1">
    <name type="scientific">Arundo donax</name>
    <name type="common">Giant reed</name>
    <name type="synonym">Donax arundinaceus</name>
    <dbReference type="NCBI Taxonomy" id="35708"/>
    <lineage>
        <taxon>Eukaryota</taxon>
        <taxon>Viridiplantae</taxon>
        <taxon>Streptophyta</taxon>
        <taxon>Embryophyta</taxon>
        <taxon>Tracheophyta</taxon>
        <taxon>Spermatophyta</taxon>
        <taxon>Magnoliopsida</taxon>
        <taxon>Liliopsida</taxon>
        <taxon>Poales</taxon>
        <taxon>Poaceae</taxon>
        <taxon>PACMAD clade</taxon>
        <taxon>Arundinoideae</taxon>
        <taxon>Arundineae</taxon>
        <taxon>Arundo</taxon>
    </lineage>
</organism>
<reference evidence="1" key="1">
    <citation type="submission" date="2014-09" db="EMBL/GenBank/DDBJ databases">
        <authorList>
            <person name="Magalhaes I.L.F."/>
            <person name="Oliveira U."/>
            <person name="Santos F.R."/>
            <person name="Vidigal T.H.D.A."/>
            <person name="Brescovit A.D."/>
            <person name="Santos A.J."/>
        </authorList>
    </citation>
    <scope>NUCLEOTIDE SEQUENCE</scope>
    <source>
        <tissue evidence="1">Shoot tissue taken approximately 20 cm above the soil surface</tissue>
    </source>
</reference>
<dbReference type="AlphaFoldDB" id="A0A0A8ZX81"/>
<protein>
    <submittedName>
        <fullName evidence="1">Uncharacterized protein</fullName>
    </submittedName>
</protein>
<sequence length="38" mass="4554">MTFISTVLHLFIHVNDHYCTKSKLIMHVLGWISVLNWR</sequence>
<evidence type="ECO:0000313" key="1">
    <source>
        <dbReference type="EMBL" id="JAD41370.1"/>
    </source>
</evidence>